<dbReference type="GO" id="GO:0004386">
    <property type="term" value="F:helicase activity"/>
    <property type="evidence" value="ECO:0007669"/>
    <property type="project" value="UniProtKB-KW"/>
</dbReference>
<feature type="compositionally biased region" description="Low complexity" evidence="3">
    <location>
        <begin position="487"/>
        <end position="503"/>
    </location>
</feature>
<dbReference type="GO" id="GO:0016787">
    <property type="term" value="F:hydrolase activity"/>
    <property type="evidence" value="ECO:0007669"/>
    <property type="project" value="UniProtKB-KW"/>
</dbReference>
<dbReference type="PROSITE" id="PS51192">
    <property type="entry name" value="HELICASE_ATP_BIND_1"/>
    <property type="match status" value="1"/>
</dbReference>
<feature type="region of interest" description="Disordered" evidence="3">
    <location>
        <begin position="1458"/>
        <end position="1529"/>
    </location>
</feature>
<reference evidence="6" key="1">
    <citation type="submission" date="2014-01" db="EMBL/GenBank/DDBJ databases">
        <authorList>
            <person name="Aslett M."/>
        </authorList>
    </citation>
    <scope>NUCLEOTIDE SEQUENCE</scope>
    <source>
        <strain evidence="6">CDC</strain>
    </source>
</reference>
<feature type="domain" description="Helicase ATP-binding" evidence="4">
    <location>
        <begin position="793"/>
        <end position="958"/>
    </location>
</feature>
<feature type="compositionally biased region" description="Basic and acidic residues" evidence="3">
    <location>
        <begin position="124"/>
        <end position="159"/>
    </location>
</feature>
<dbReference type="InterPro" id="IPR038718">
    <property type="entry name" value="SNF2-like_sf"/>
</dbReference>
<dbReference type="VEuPathDB" id="PlasmoDB:PRCDC_0214900"/>
<dbReference type="CDD" id="cd18793">
    <property type="entry name" value="SF2_C_SNF"/>
    <property type="match status" value="1"/>
</dbReference>
<feature type="compositionally biased region" description="Basic and acidic residues" evidence="3">
    <location>
        <begin position="1862"/>
        <end position="1873"/>
    </location>
</feature>
<evidence type="ECO:0000313" key="6">
    <source>
        <dbReference type="EMBL" id="CDO62387.1"/>
    </source>
</evidence>
<dbReference type="PANTHER" id="PTHR10799">
    <property type="entry name" value="SNF2/RAD54 HELICASE FAMILY"/>
    <property type="match status" value="1"/>
</dbReference>
<feature type="region of interest" description="Disordered" evidence="3">
    <location>
        <begin position="1801"/>
        <end position="1831"/>
    </location>
</feature>
<feature type="region of interest" description="Disordered" evidence="3">
    <location>
        <begin position="173"/>
        <end position="192"/>
    </location>
</feature>
<evidence type="ECO:0000256" key="1">
    <source>
        <dbReference type="ARBA" id="ARBA00022801"/>
    </source>
</evidence>
<evidence type="ECO:0000259" key="5">
    <source>
        <dbReference type="PROSITE" id="PS51194"/>
    </source>
</evidence>
<protein>
    <submittedName>
        <fullName evidence="6">DEAD/DEAH box helicase, putative</fullName>
    </submittedName>
</protein>
<dbReference type="InterPro" id="IPR000330">
    <property type="entry name" value="SNF2_N"/>
</dbReference>
<dbReference type="Gene3D" id="3.40.50.10810">
    <property type="entry name" value="Tandem AAA-ATPase domain"/>
    <property type="match status" value="1"/>
</dbReference>
<reference evidence="6" key="2">
    <citation type="submission" date="2014-05" db="EMBL/GenBank/DDBJ databases">
        <title>The genome sequences of chimpanzee malaria parasites reveal the path to human adaptation.</title>
        <authorList>
            <person name="Otto T.D."/>
            <person name="Rayner J.C."/>
            <person name="Boehme U."/>
            <person name="Pain A."/>
            <person name="Spottiswoode N."/>
            <person name="Sanders M."/>
            <person name="Quail M."/>
            <person name="Ollomo B."/>
            <person name="Renaud F."/>
            <person name="Thomas A.W."/>
            <person name="Prugnolle F."/>
            <person name="Conway D.J."/>
            <person name="Newbold C."/>
            <person name="Berriman M."/>
        </authorList>
    </citation>
    <scope>NUCLEOTIDE SEQUENCE [LARGE SCALE GENOMIC DNA]</scope>
    <source>
        <strain evidence="6">CDC</strain>
    </source>
</reference>
<keyword evidence="6" id="KW-0347">Helicase</keyword>
<keyword evidence="6" id="KW-0067">ATP-binding</keyword>
<dbReference type="GO" id="GO:0005524">
    <property type="term" value="F:ATP binding"/>
    <property type="evidence" value="ECO:0007669"/>
    <property type="project" value="InterPro"/>
</dbReference>
<dbReference type="EMBL" id="HG810763">
    <property type="protein sequence ID" value="CDO62387.1"/>
    <property type="molecule type" value="Genomic_DNA"/>
</dbReference>
<dbReference type="Pfam" id="PF00176">
    <property type="entry name" value="SNF2-rel_dom"/>
    <property type="match status" value="1"/>
</dbReference>
<feature type="region of interest" description="Disordered" evidence="3">
    <location>
        <begin position="463"/>
        <end position="524"/>
    </location>
</feature>
<dbReference type="FunFam" id="3.40.50.300:FF:001923">
    <property type="entry name" value="DEAD/DEAH box helicase"/>
    <property type="match status" value="1"/>
</dbReference>
<keyword evidence="1" id="KW-0378">Hydrolase</keyword>
<feature type="compositionally biased region" description="Basic residues" evidence="3">
    <location>
        <begin position="472"/>
        <end position="484"/>
    </location>
</feature>
<dbReference type="SUPFAM" id="SSF52540">
    <property type="entry name" value="P-loop containing nucleoside triphosphate hydrolases"/>
    <property type="match status" value="2"/>
</dbReference>
<dbReference type="VEuPathDB" id="PlasmoDB:PRG01_0215200"/>
<dbReference type="PhylomeDB" id="A0A060RS35"/>
<gene>
    <name evidence="6" type="ORF">PRCDC_0214900</name>
</gene>
<dbReference type="InterPro" id="IPR049730">
    <property type="entry name" value="SNF2/RAD54-like_C"/>
</dbReference>
<feature type="compositionally biased region" description="Polar residues" evidence="3">
    <location>
        <begin position="1801"/>
        <end position="1813"/>
    </location>
</feature>
<keyword evidence="2" id="KW-0175">Coiled coil</keyword>
<dbReference type="InterPro" id="IPR027417">
    <property type="entry name" value="P-loop_NTPase"/>
</dbReference>
<sequence length="1883" mass="223130">MINSDNKSMDDNKESISKEYKTQDMMIEGEKERKNKIIKEYIKNMNEEDFLYLSEHLKIRVDNEIFMSQELNDYINKHIDIICELHFKNFRYPKTHMKKVFIDLTLKLKYLRHLEYLKRKKKKDKENKSKSKKEKNNKNEKDDEMEKKKNDEMENKKDEEIKENMDKVMENQLNQSNIYNKDTIRKNTNNLKDQKDVSNKNILDDNKDIVELKLQDISSGYSETSCKSINSIENGNSSSTSSCDDDSSFLFSCSSDCDEETSDEEILSTISFDKKEMSTLKSLEKAKNVYFAYINKKFKKYNILDHFNMNFLERLNYYFGNITWKDNNLKQINEYENRIKEFLSNEENVKKIELNQSKLRSDILNSMFGFHIINETHPMKLPIKNMNNLSYQNTNVDNIYAYKSNTNKYRVHTKLNQLYETNDNIRNMNYYKTIEYMNSENNIKNMNILNEWTNFMDQNINIESTSPEQHKKGNRKKKINTKKLYHNDNNNNNNNYNNNNNNNCIYGEHHNVKHKKKKSTSKSKHIFRSNEVSIHFNDDIKKIEHVAKKELQEYIKQIHNKSKIHNNISSLKQYMLITNWKELTKHNNYMTLLSEEKKRNSKILANLCYNQMKAIDQKRKMILEKEERERMKLLKDNDIEAYMKLIKTAKNKRLQELLDVTEQFLNNMSKCVLYQKKETYQESSEQNFHGVINHKNEDNEKCHKNYNSKENNNILQSVHNLTTHGQQNGYNNIKGYDTMSEHNENNTKIGNYKNARENYYNISHVIKEKVKQPSILIGGELMKYQLEGLEWLVSLYNNNLHGILADEMGLGKTIQTISLFAYLKEFKNNINVKNLIIVPLSTLPNWISEFNRWCPSLNVITYRGNKLERKHIAKKLLEQTFDICITTFDLVIKEKSFLMKISWNYIVVDEGHRMKNNKSRFHVFLSEFKSKYRILLTGTPLQNNLSELWSLLNFLLPKIFSSCVDFEKWFVKSLHNEKDVYEHITEEEQLLIINRLHSVLLPFMLRRVKKDVLKSLPKKYEYNIHIELSLYQKILYKQIQTKGFKQVNHNGSITTKIFQNIVMQLRKIVNHPYLFLYDYNIDENIIKCSGKFEVLDRMLPKLLKFKHKVLIFSQMTKLMNILCDYLEFRGYKYHRLDGNIGLQERKKIIDQFNNNVEYKKDEGEQPNCEMPGNENIKMISNENMNKSGNENMNMSGNENMNMSGNENMNMSGNENIKMISSQNVLISESQNEKGTSSQNVLISESQNVKISELKKEEINDFQIMEDKNVNGGNEDAMIFILSTRSGSLGLNLQTADTVIIFDSDFNPHQDIQAMCRCHRIGQKNVVKVFRFITLSGVEELVFKKAQHKLSINDKVIQAGLFNKIYNDEDRQNKLKDIIQRNQKNDMTAHPTNPLLLNYYMKRNEEELEYFLDFDKRYFGEQYFSLLNTLNVENVDSGQFTYMSEDEKEESETYLSSIIKKEKKEEEGEDDEEDQRDRNKEEDKDEDKYDDKGEDKDKDKGEDKDKDKEEEKKRKHILNNHNNEIKNGSSINEGVKGKILDEYCNNNTKCVKVSNGRLIFKRKHDTDDLQCEDEKIKENEEYDVDNIIQNKNNKRLKMEYQKEDKDDDINSNIHVDEKKKKKKIYMSSEKDDTKEYSDTHDPYINDKMQVKDEEDYYGFILKEENQNDIEKILIKSNKLINKDELPAYLFYDDTNDSPDKINLKRSRKVININLMQEEKLTEKQFLKLIDSSSPKVLSSVEKDLGRNKKDIVKSDVEHNNDITTIEKVKDREEIKEEHLEETKNTSSLNINDLEINKTLTNENVHSTKKSPYNMRSSKRRSDTSSTYMETSIRKRNDKDIHICFKKGNVLTKGKKRNNSMEQTKQECHVDDENKKRLKKRKSSQ</sequence>
<evidence type="ECO:0000313" key="7">
    <source>
        <dbReference type="Proteomes" id="UP000027581"/>
    </source>
</evidence>
<evidence type="ECO:0000256" key="3">
    <source>
        <dbReference type="SAM" id="MobiDB-lite"/>
    </source>
</evidence>
<evidence type="ECO:0000259" key="4">
    <source>
        <dbReference type="PROSITE" id="PS51192"/>
    </source>
</evidence>
<accession>A0A060RS35</accession>
<evidence type="ECO:0000256" key="2">
    <source>
        <dbReference type="SAM" id="Coils"/>
    </source>
</evidence>
<dbReference type="InterPro" id="IPR014001">
    <property type="entry name" value="Helicase_ATP-bd"/>
</dbReference>
<feature type="compositionally biased region" description="Basic residues" evidence="3">
    <location>
        <begin position="1874"/>
        <end position="1883"/>
    </location>
</feature>
<feature type="coiled-coil region" evidence="2">
    <location>
        <begin position="325"/>
        <end position="352"/>
    </location>
</feature>
<organism evidence="6 7">
    <name type="scientific">Plasmodium reichenowi</name>
    <dbReference type="NCBI Taxonomy" id="5854"/>
    <lineage>
        <taxon>Eukaryota</taxon>
        <taxon>Sar</taxon>
        <taxon>Alveolata</taxon>
        <taxon>Apicomplexa</taxon>
        <taxon>Aconoidasida</taxon>
        <taxon>Haemosporida</taxon>
        <taxon>Plasmodiidae</taxon>
        <taxon>Plasmodium</taxon>
        <taxon>Plasmodium (Laverania)</taxon>
    </lineage>
</organism>
<feature type="region of interest" description="Disordered" evidence="3">
    <location>
        <begin position="1849"/>
        <end position="1883"/>
    </location>
</feature>
<feature type="domain" description="Helicase C-terminal" evidence="5">
    <location>
        <begin position="1211"/>
        <end position="1378"/>
    </location>
</feature>
<dbReference type="SMART" id="SM00487">
    <property type="entry name" value="DEXDc"/>
    <property type="match status" value="1"/>
</dbReference>
<dbReference type="PROSITE" id="PS51194">
    <property type="entry name" value="HELICASE_CTER"/>
    <property type="match status" value="1"/>
</dbReference>
<keyword evidence="7" id="KW-1185">Reference proteome</keyword>
<feature type="compositionally biased region" description="Basic residues" evidence="3">
    <location>
        <begin position="511"/>
        <end position="524"/>
    </location>
</feature>
<feature type="compositionally biased region" description="Polar residues" evidence="3">
    <location>
        <begin position="173"/>
        <end position="191"/>
    </location>
</feature>
<feature type="region of interest" description="Disordered" evidence="3">
    <location>
        <begin position="121"/>
        <end position="159"/>
    </location>
</feature>
<dbReference type="Proteomes" id="UP000027581">
    <property type="component" value="Unassembled WGS sequence"/>
</dbReference>
<dbReference type="InterPro" id="IPR001650">
    <property type="entry name" value="Helicase_C-like"/>
</dbReference>
<feature type="compositionally biased region" description="Basic and acidic residues" evidence="3">
    <location>
        <begin position="1474"/>
        <end position="1511"/>
    </location>
</feature>
<proteinExistence type="predicted"/>
<dbReference type="Pfam" id="PF00271">
    <property type="entry name" value="Helicase_C"/>
    <property type="match status" value="2"/>
</dbReference>
<dbReference type="SMART" id="SM00490">
    <property type="entry name" value="HELICc"/>
    <property type="match status" value="1"/>
</dbReference>
<keyword evidence="6" id="KW-0547">Nucleotide-binding</keyword>
<feature type="compositionally biased region" description="Polar residues" evidence="3">
    <location>
        <begin position="1518"/>
        <end position="1529"/>
    </location>
</feature>
<name>A0A060RS35_PLARE</name>
<dbReference type="FunFam" id="3.40.50.10810:FF:000047">
    <property type="entry name" value="DEAD/DEAH box helicase"/>
    <property type="match status" value="1"/>
</dbReference>
<dbReference type="Gene3D" id="3.40.50.300">
    <property type="entry name" value="P-loop containing nucleotide triphosphate hydrolases"/>
    <property type="match status" value="2"/>
</dbReference>